<protein>
    <submittedName>
        <fullName evidence="2">Uncharacterized protein</fullName>
    </submittedName>
</protein>
<comment type="caution">
    <text evidence="2">The sequence shown here is derived from an EMBL/GenBank/DDBJ whole genome shotgun (WGS) entry which is preliminary data.</text>
</comment>
<feature type="compositionally biased region" description="Basic and acidic residues" evidence="1">
    <location>
        <begin position="16"/>
        <end position="29"/>
    </location>
</feature>
<organism evidence="2 3">
    <name type="scientific">Gossypium arboreum</name>
    <name type="common">Tree cotton</name>
    <name type="synonym">Gossypium nanking</name>
    <dbReference type="NCBI Taxonomy" id="29729"/>
    <lineage>
        <taxon>Eukaryota</taxon>
        <taxon>Viridiplantae</taxon>
        <taxon>Streptophyta</taxon>
        <taxon>Embryophyta</taxon>
        <taxon>Tracheophyta</taxon>
        <taxon>Spermatophyta</taxon>
        <taxon>Magnoliopsida</taxon>
        <taxon>eudicotyledons</taxon>
        <taxon>Gunneridae</taxon>
        <taxon>Pentapetalae</taxon>
        <taxon>rosids</taxon>
        <taxon>malvids</taxon>
        <taxon>Malvales</taxon>
        <taxon>Malvaceae</taxon>
        <taxon>Malvoideae</taxon>
        <taxon>Gossypium</taxon>
    </lineage>
</organism>
<evidence type="ECO:0000256" key="1">
    <source>
        <dbReference type="SAM" id="MobiDB-lite"/>
    </source>
</evidence>
<reference evidence="2 3" key="1">
    <citation type="submission" date="2023-03" db="EMBL/GenBank/DDBJ databases">
        <title>WGS of Gossypium arboreum.</title>
        <authorList>
            <person name="Yu D."/>
        </authorList>
    </citation>
    <scope>NUCLEOTIDE SEQUENCE [LARGE SCALE GENOMIC DNA]</scope>
    <source>
        <tissue evidence="2">Leaf</tissue>
    </source>
</reference>
<dbReference type="EMBL" id="JARKNE010000010">
    <property type="protein sequence ID" value="KAK5793736.1"/>
    <property type="molecule type" value="Genomic_DNA"/>
</dbReference>
<sequence>MEVTVAGKPDNSNNSVERETKKVCRRSEVSMEPDDPMVDENGQQIPDLSLAKALDKAKLLGMAQNLDQIDRMEEVAWIRLPGLLKGYYSDFLLCAIRQAISLIIKLDTFTDFAKRGKFERLVVYVDLKKSLDPKVKTNGRTMCGI</sequence>
<evidence type="ECO:0000313" key="3">
    <source>
        <dbReference type="Proteomes" id="UP001358586"/>
    </source>
</evidence>
<dbReference type="Proteomes" id="UP001358586">
    <property type="component" value="Chromosome 10"/>
</dbReference>
<name>A0ABR0NFE5_GOSAR</name>
<proteinExistence type="predicted"/>
<evidence type="ECO:0000313" key="2">
    <source>
        <dbReference type="EMBL" id="KAK5793736.1"/>
    </source>
</evidence>
<accession>A0ABR0NFE5</accession>
<keyword evidence="3" id="KW-1185">Reference proteome</keyword>
<feature type="region of interest" description="Disordered" evidence="1">
    <location>
        <begin position="1"/>
        <end position="42"/>
    </location>
</feature>
<gene>
    <name evidence="2" type="ORF">PVK06_034893</name>
</gene>